<name>A0A0V1GN62_9BILA</name>
<gene>
    <name evidence="2" type="ORF">T11_11401</name>
</gene>
<evidence type="ECO:0000313" key="2">
    <source>
        <dbReference type="EMBL" id="KRY99685.1"/>
    </source>
</evidence>
<proteinExistence type="predicted"/>
<reference evidence="2 3" key="1">
    <citation type="submission" date="2015-01" db="EMBL/GenBank/DDBJ databases">
        <title>Evolution of Trichinella species and genotypes.</title>
        <authorList>
            <person name="Korhonen P.K."/>
            <person name="Edoardo P."/>
            <person name="Giuseppe L.R."/>
            <person name="Gasser R.B."/>
        </authorList>
    </citation>
    <scope>NUCLEOTIDE SEQUENCE [LARGE SCALE GENOMIC DNA]</scope>
    <source>
        <strain evidence="2">ISS1029</strain>
    </source>
</reference>
<organism evidence="2 3">
    <name type="scientific">Trichinella zimbabwensis</name>
    <dbReference type="NCBI Taxonomy" id="268475"/>
    <lineage>
        <taxon>Eukaryota</taxon>
        <taxon>Metazoa</taxon>
        <taxon>Ecdysozoa</taxon>
        <taxon>Nematoda</taxon>
        <taxon>Enoplea</taxon>
        <taxon>Dorylaimia</taxon>
        <taxon>Trichinellida</taxon>
        <taxon>Trichinellidae</taxon>
        <taxon>Trichinella</taxon>
    </lineage>
</organism>
<sequence length="50" mass="5107">MHQVHLAASSLMLEPGFAADSGSSGSLGIALPGDCTSWNRTENNSENSGT</sequence>
<evidence type="ECO:0000313" key="3">
    <source>
        <dbReference type="Proteomes" id="UP000055024"/>
    </source>
</evidence>
<dbReference type="Proteomes" id="UP000055024">
    <property type="component" value="Unassembled WGS sequence"/>
</dbReference>
<accession>A0A0V1GN62</accession>
<feature type="compositionally biased region" description="Polar residues" evidence="1">
    <location>
        <begin position="36"/>
        <end position="50"/>
    </location>
</feature>
<protein>
    <submittedName>
        <fullName evidence="2">Uncharacterized protein</fullName>
    </submittedName>
</protein>
<feature type="region of interest" description="Disordered" evidence="1">
    <location>
        <begin position="30"/>
        <end position="50"/>
    </location>
</feature>
<comment type="caution">
    <text evidence="2">The sequence shown here is derived from an EMBL/GenBank/DDBJ whole genome shotgun (WGS) entry which is preliminary data.</text>
</comment>
<dbReference type="EMBL" id="JYDP01000736">
    <property type="protein sequence ID" value="KRY99685.1"/>
    <property type="molecule type" value="Genomic_DNA"/>
</dbReference>
<dbReference type="AlphaFoldDB" id="A0A0V1GN62"/>
<evidence type="ECO:0000256" key="1">
    <source>
        <dbReference type="SAM" id="MobiDB-lite"/>
    </source>
</evidence>
<keyword evidence="3" id="KW-1185">Reference proteome</keyword>